<dbReference type="PANTHER" id="PTHR43685">
    <property type="entry name" value="GLYCOSYLTRANSFERASE"/>
    <property type="match status" value="1"/>
</dbReference>
<dbReference type="InterPro" id="IPR029044">
    <property type="entry name" value="Nucleotide-diphossugar_trans"/>
</dbReference>
<gene>
    <name evidence="2" type="ORF">E2F49_12365</name>
</gene>
<dbReference type="RefSeq" id="WP_133394185.1">
    <property type="nucleotide sequence ID" value="NZ_SMTG01000005.1"/>
</dbReference>
<keyword evidence="3" id="KW-1185">Reference proteome</keyword>
<reference evidence="2 3" key="1">
    <citation type="submission" date="2019-03" db="EMBL/GenBank/DDBJ databases">
        <title>Luteimonas zhaokaii sp.nov., isolated from the rectal contents of Plateau pika in Yushu, Qinghai Province, China.</title>
        <authorList>
            <person name="Zhang G."/>
        </authorList>
    </citation>
    <scope>NUCLEOTIDE SEQUENCE [LARGE SCALE GENOMIC DNA]</scope>
    <source>
        <strain evidence="2 3">THG-MD21</strain>
    </source>
</reference>
<proteinExistence type="predicted"/>
<organism evidence="2 3">
    <name type="scientific">Luteimonas terrae</name>
    <dbReference type="NCBI Taxonomy" id="1530191"/>
    <lineage>
        <taxon>Bacteria</taxon>
        <taxon>Pseudomonadati</taxon>
        <taxon>Pseudomonadota</taxon>
        <taxon>Gammaproteobacteria</taxon>
        <taxon>Lysobacterales</taxon>
        <taxon>Lysobacteraceae</taxon>
        <taxon>Luteimonas</taxon>
    </lineage>
</organism>
<dbReference type="SUPFAM" id="SSF53448">
    <property type="entry name" value="Nucleotide-diphospho-sugar transferases"/>
    <property type="match status" value="1"/>
</dbReference>
<accession>A0A4R5U6U7</accession>
<evidence type="ECO:0000259" key="1">
    <source>
        <dbReference type="Pfam" id="PF00535"/>
    </source>
</evidence>
<dbReference type="Pfam" id="PF00535">
    <property type="entry name" value="Glycos_transf_2"/>
    <property type="match status" value="1"/>
</dbReference>
<feature type="domain" description="Glycosyltransferase 2-like" evidence="1">
    <location>
        <begin position="6"/>
        <end position="127"/>
    </location>
</feature>
<sequence length="264" mass="29250">MRPDHSFVIPAYGCSPHLTACLESLQAQTAPGSEVVLCTSTPSETLSRIAERFDVEVRVHEPNAGIGRDWNAALDCASRSWVTIAHQDDVYLPRFVERTMATVSKTPGASLAMTGYSELLDERIRERSMMLRIKSLLLEVGFLGRDAAASRSSKTRLLRFGCPVACPSVTLGPSLSNLRFREDLRVDLDWDAWIRAARLPGAFCYVRDRLMLHRIHGESETTAGVRDGVRAREDAEMFASLWPAPVARLLARAYATSYEEGGHA</sequence>
<evidence type="ECO:0000313" key="3">
    <source>
        <dbReference type="Proteomes" id="UP000295543"/>
    </source>
</evidence>
<keyword evidence="2" id="KW-0808">Transferase</keyword>
<dbReference type="PANTHER" id="PTHR43685:SF2">
    <property type="entry name" value="GLYCOSYLTRANSFERASE 2-LIKE DOMAIN-CONTAINING PROTEIN"/>
    <property type="match status" value="1"/>
</dbReference>
<dbReference type="Proteomes" id="UP000295543">
    <property type="component" value="Unassembled WGS sequence"/>
</dbReference>
<dbReference type="CDD" id="cd00761">
    <property type="entry name" value="Glyco_tranf_GTA_type"/>
    <property type="match status" value="1"/>
</dbReference>
<dbReference type="InterPro" id="IPR050834">
    <property type="entry name" value="Glycosyltransf_2"/>
</dbReference>
<dbReference type="InterPro" id="IPR001173">
    <property type="entry name" value="Glyco_trans_2-like"/>
</dbReference>
<dbReference type="GO" id="GO:0016740">
    <property type="term" value="F:transferase activity"/>
    <property type="evidence" value="ECO:0007669"/>
    <property type="project" value="UniProtKB-KW"/>
</dbReference>
<dbReference type="OrthoDB" id="5986178at2"/>
<evidence type="ECO:0000313" key="2">
    <source>
        <dbReference type="EMBL" id="TDK29992.1"/>
    </source>
</evidence>
<name>A0A4R5U6U7_9GAMM</name>
<protein>
    <submittedName>
        <fullName evidence="2">Glycosyltransferase family 2 protein</fullName>
    </submittedName>
</protein>
<dbReference type="EMBL" id="SMTG01000005">
    <property type="protein sequence ID" value="TDK29992.1"/>
    <property type="molecule type" value="Genomic_DNA"/>
</dbReference>
<dbReference type="Gene3D" id="3.90.550.10">
    <property type="entry name" value="Spore Coat Polysaccharide Biosynthesis Protein SpsA, Chain A"/>
    <property type="match status" value="1"/>
</dbReference>
<comment type="caution">
    <text evidence="2">The sequence shown here is derived from an EMBL/GenBank/DDBJ whole genome shotgun (WGS) entry which is preliminary data.</text>
</comment>
<dbReference type="AlphaFoldDB" id="A0A4R5U6U7"/>